<feature type="transmembrane region" description="Helical" evidence="4">
    <location>
        <begin position="49"/>
        <end position="69"/>
    </location>
</feature>
<dbReference type="EC" id="2.7.7.65" evidence="2"/>
<dbReference type="InterPro" id="IPR000160">
    <property type="entry name" value="GGDEF_dom"/>
</dbReference>
<comment type="caution">
    <text evidence="6">The sequence shown here is derived from an EMBL/GenBank/DDBJ whole genome shotgun (WGS) entry which is preliminary data.</text>
</comment>
<keyword evidence="4" id="KW-0812">Transmembrane</keyword>
<dbReference type="InterPro" id="IPR029787">
    <property type="entry name" value="Nucleotide_cyclase"/>
</dbReference>
<evidence type="ECO:0000256" key="2">
    <source>
        <dbReference type="ARBA" id="ARBA00012528"/>
    </source>
</evidence>
<dbReference type="FunFam" id="3.30.70.270:FF:000001">
    <property type="entry name" value="Diguanylate cyclase domain protein"/>
    <property type="match status" value="1"/>
</dbReference>
<dbReference type="CDD" id="cd01949">
    <property type="entry name" value="GGDEF"/>
    <property type="match status" value="1"/>
</dbReference>
<evidence type="ECO:0000256" key="1">
    <source>
        <dbReference type="ARBA" id="ARBA00001946"/>
    </source>
</evidence>
<reference evidence="6 7" key="1">
    <citation type="submission" date="2017-02" db="EMBL/GenBank/DDBJ databases">
        <title>Acinetobacter sp. ANC 4945, whole genome shotgun sequencing project.</title>
        <authorList>
            <person name="Radolfova-Krizova L."/>
            <person name="Al Atrouni A."/>
            <person name="Nemec A."/>
        </authorList>
    </citation>
    <scope>NUCLEOTIDE SEQUENCE [LARGE SCALE GENOMIC DNA]</scope>
    <source>
        <strain evidence="6 7">ANC 4945</strain>
    </source>
</reference>
<feature type="transmembrane region" description="Helical" evidence="4">
    <location>
        <begin position="107"/>
        <end position="128"/>
    </location>
</feature>
<keyword evidence="4" id="KW-0472">Membrane</keyword>
<evidence type="ECO:0000256" key="4">
    <source>
        <dbReference type="SAM" id="Phobius"/>
    </source>
</evidence>
<dbReference type="InterPro" id="IPR043128">
    <property type="entry name" value="Rev_trsase/Diguanyl_cyclase"/>
</dbReference>
<proteinExistence type="predicted"/>
<feature type="domain" description="GGDEF" evidence="5">
    <location>
        <begin position="265"/>
        <end position="400"/>
    </location>
</feature>
<protein>
    <recommendedName>
        <fullName evidence="2">diguanylate cyclase</fullName>
        <ecNumber evidence="2">2.7.7.65</ecNumber>
    </recommendedName>
</protein>
<accession>A0A1T1H6C3</accession>
<comment type="catalytic activity">
    <reaction evidence="3">
        <text>2 GTP = 3',3'-c-di-GMP + 2 diphosphate</text>
        <dbReference type="Rhea" id="RHEA:24898"/>
        <dbReference type="ChEBI" id="CHEBI:33019"/>
        <dbReference type="ChEBI" id="CHEBI:37565"/>
        <dbReference type="ChEBI" id="CHEBI:58805"/>
        <dbReference type="EC" id="2.7.7.65"/>
    </reaction>
</comment>
<evidence type="ECO:0000256" key="3">
    <source>
        <dbReference type="ARBA" id="ARBA00034247"/>
    </source>
</evidence>
<dbReference type="EMBL" id="MVKX01000001">
    <property type="protein sequence ID" value="OOV85345.1"/>
    <property type="molecule type" value="Genomic_DNA"/>
</dbReference>
<sequence length="400" mass="45681">MKLKGSKLLHRDEIEGLIKTRLNKVYFTPNLESIYQPLYRDEAAKEFRFRGIIIFLLYALLCSGIYQVIPAGHDAVLWISLYIWVGIIILSAWVLSFVPRLNPYFDAYTCLGSMCAVAITFIIITMIGNYHNDALLHAAMMYAVVIIYAFVGMRFYTAVVAGWCGGLIGYIITKAFDFQIDWTFLNRTYTYSSFLGMAIAYVIDRQHRENFLQNCIIELHQNEMQKQSEQLKKMTEHDPLTGLANRRQLSEALEQQWRYALRHQQPLSIMMIDIDFFKNYNDHLGHQAGDICLTQIAEVLSQITNRSGELAARYGGEEFLLLFPMLTEAEIKPLAADLLHRIQSLELPHPASHISKFVTISIGTATIIPSESDQIQKFILAADQALYLAKGSGRNQYRLA</sequence>
<dbReference type="NCBIfam" id="TIGR00254">
    <property type="entry name" value="GGDEF"/>
    <property type="match status" value="1"/>
</dbReference>
<evidence type="ECO:0000313" key="7">
    <source>
        <dbReference type="Proteomes" id="UP000191160"/>
    </source>
</evidence>
<dbReference type="RefSeq" id="WP_078188749.1">
    <property type="nucleotide sequence ID" value="NZ_JAMCOZ010000010.1"/>
</dbReference>
<name>A0A1T1H6C3_9GAMM</name>
<dbReference type="SMART" id="SM00267">
    <property type="entry name" value="GGDEF"/>
    <property type="match status" value="1"/>
</dbReference>
<comment type="cofactor">
    <cofactor evidence="1">
        <name>Mg(2+)</name>
        <dbReference type="ChEBI" id="CHEBI:18420"/>
    </cofactor>
</comment>
<dbReference type="InterPro" id="IPR050469">
    <property type="entry name" value="Diguanylate_Cyclase"/>
</dbReference>
<feature type="transmembrane region" description="Helical" evidence="4">
    <location>
        <begin position="75"/>
        <end position="95"/>
    </location>
</feature>
<dbReference type="PANTHER" id="PTHR45138">
    <property type="entry name" value="REGULATORY COMPONENTS OF SENSORY TRANSDUCTION SYSTEM"/>
    <property type="match status" value="1"/>
</dbReference>
<dbReference type="Gene3D" id="3.30.70.270">
    <property type="match status" value="1"/>
</dbReference>
<dbReference type="Proteomes" id="UP000191160">
    <property type="component" value="Unassembled WGS sequence"/>
</dbReference>
<dbReference type="PROSITE" id="PS50887">
    <property type="entry name" value="GGDEF"/>
    <property type="match status" value="1"/>
</dbReference>
<gene>
    <name evidence="6" type="ORF">B1202_01460</name>
</gene>
<dbReference type="GO" id="GO:1902201">
    <property type="term" value="P:negative regulation of bacterial-type flagellum-dependent cell motility"/>
    <property type="evidence" value="ECO:0007669"/>
    <property type="project" value="TreeGrafter"/>
</dbReference>
<dbReference type="GO" id="GO:0043709">
    <property type="term" value="P:cell adhesion involved in single-species biofilm formation"/>
    <property type="evidence" value="ECO:0007669"/>
    <property type="project" value="TreeGrafter"/>
</dbReference>
<dbReference type="PANTHER" id="PTHR45138:SF9">
    <property type="entry name" value="DIGUANYLATE CYCLASE DGCM-RELATED"/>
    <property type="match status" value="1"/>
</dbReference>
<organism evidence="6 7">
    <name type="scientific">Acinetobacter amyesii</name>
    <dbReference type="NCBI Taxonomy" id="2942470"/>
    <lineage>
        <taxon>Bacteria</taxon>
        <taxon>Pseudomonadati</taxon>
        <taxon>Pseudomonadota</taxon>
        <taxon>Gammaproteobacteria</taxon>
        <taxon>Moraxellales</taxon>
        <taxon>Moraxellaceae</taxon>
        <taxon>Acinetobacter</taxon>
    </lineage>
</organism>
<keyword evidence="7" id="KW-1185">Reference proteome</keyword>
<dbReference type="AlphaFoldDB" id="A0A1T1H6C3"/>
<dbReference type="Pfam" id="PF00990">
    <property type="entry name" value="GGDEF"/>
    <property type="match status" value="1"/>
</dbReference>
<feature type="transmembrane region" description="Helical" evidence="4">
    <location>
        <begin position="188"/>
        <end position="204"/>
    </location>
</feature>
<dbReference type="GO" id="GO:0052621">
    <property type="term" value="F:diguanylate cyclase activity"/>
    <property type="evidence" value="ECO:0007669"/>
    <property type="project" value="UniProtKB-EC"/>
</dbReference>
<keyword evidence="4" id="KW-1133">Transmembrane helix</keyword>
<dbReference type="GO" id="GO:0005886">
    <property type="term" value="C:plasma membrane"/>
    <property type="evidence" value="ECO:0007669"/>
    <property type="project" value="TreeGrafter"/>
</dbReference>
<evidence type="ECO:0000313" key="6">
    <source>
        <dbReference type="EMBL" id="OOV85345.1"/>
    </source>
</evidence>
<evidence type="ECO:0000259" key="5">
    <source>
        <dbReference type="PROSITE" id="PS50887"/>
    </source>
</evidence>
<dbReference type="SUPFAM" id="SSF55073">
    <property type="entry name" value="Nucleotide cyclase"/>
    <property type="match status" value="1"/>
</dbReference>